<proteinExistence type="predicted"/>
<organism evidence="1">
    <name type="scientific">marine metagenome</name>
    <dbReference type="NCBI Taxonomy" id="408172"/>
    <lineage>
        <taxon>unclassified sequences</taxon>
        <taxon>metagenomes</taxon>
        <taxon>ecological metagenomes</taxon>
    </lineage>
</organism>
<sequence length="40" mass="4989">MCPVCESVEQHRLYWLYYQRHTDLFADVQDDLPRRRFSTL</sequence>
<evidence type="ECO:0000313" key="1">
    <source>
        <dbReference type="EMBL" id="SVD08808.1"/>
    </source>
</evidence>
<protein>
    <submittedName>
        <fullName evidence="1">Uncharacterized protein</fullName>
    </submittedName>
</protein>
<name>A0A382SI02_9ZZZZ</name>
<reference evidence="1" key="1">
    <citation type="submission" date="2018-05" db="EMBL/GenBank/DDBJ databases">
        <authorList>
            <person name="Lanie J.A."/>
            <person name="Ng W.-L."/>
            <person name="Kazmierczak K.M."/>
            <person name="Andrzejewski T.M."/>
            <person name="Davidsen T.M."/>
            <person name="Wayne K.J."/>
            <person name="Tettelin H."/>
            <person name="Glass J.I."/>
            <person name="Rusch D."/>
            <person name="Podicherti R."/>
            <person name="Tsui H.-C.T."/>
            <person name="Winkler M.E."/>
        </authorList>
    </citation>
    <scope>NUCLEOTIDE SEQUENCE</scope>
</reference>
<accession>A0A382SI02</accession>
<dbReference type="EMBL" id="UINC01128816">
    <property type="protein sequence ID" value="SVD08808.1"/>
    <property type="molecule type" value="Genomic_DNA"/>
</dbReference>
<dbReference type="AlphaFoldDB" id="A0A382SI02"/>
<gene>
    <name evidence="1" type="ORF">METZ01_LOCUS361662</name>
</gene>